<evidence type="ECO:0000256" key="3">
    <source>
        <dbReference type="ARBA" id="ARBA00022458"/>
    </source>
</evidence>
<dbReference type="Gene3D" id="3.40.50.300">
    <property type="entry name" value="P-loop containing nucleotide triphosphate hydrolases"/>
    <property type="match status" value="1"/>
</dbReference>
<accession>A0A366FE28</accession>
<dbReference type="InterPro" id="IPR027417">
    <property type="entry name" value="P-loop_NTPase"/>
</dbReference>
<dbReference type="EMBL" id="QNRK01000013">
    <property type="protein sequence ID" value="RBP12924.1"/>
    <property type="molecule type" value="Genomic_DNA"/>
</dbReference>
<dbReference type="Proteomes" id="UP000253529">
    <property type="component" value="Unassembled WGS sequence"/>
</dbReference>
<dbReference type="SMART" id="SM00382">
    <property type="entry name" value="AAA"/>
    <property type="match status" value="1"/>
</dbReference>
<dbReference type="PANTHER" id="PTHR42711">
    <property type="entry name" value="ABC TRANSPORTER ATP-BINDING PROTEIN"/>
    <property type="match status" value="1"/>
</dbReference>
<dbReference type="AlphaFoldDB" id="A0A366FE28"/>
<feature type="domain" description="ABC transporter" evidence="6">
    <location>
        <begin position="17"/>
        <end position="247"/>
    </location>
</feature>
<organism evidence="7 8">
    <name type="scientific">Roseiarcus fermentans</name>
    <dbReference type="NCBI Taxonomy" id="1473586"/>
    <lineage>
        <taxon>Bacteria</taxon>
        <taxon>Pseudomonadati</taxon>
        <taxon>Pseudomonadota</taxon>
        <taxon>Alphaproteobacteria</taxon>
        <taxon>Hyphomicrobiales</taxon>
        <taxon>Roseiarcaceae</taxon>
        <taxon>Roseiarcus</taxon>
    </lineage>
</organism>
<evidence type="ECO:0000313" key="7">
    <source>
        <dbReference type="EMBL" id="RBP12924.1"/>
    </source>
</evidence>
<gene>
    <name evidence="7" type="ORF">DFR50_113113</name>
</gene>
<sequence>MNETMALGGAAAGPAALAVERVSHAYGARKALDDVSFSVRPATFAVLLGLNGAGKSTLFSVITHLYAARAGAVRIFGHDVARQSGAALAELGVVFQSRTLDPDLSVEQNMLYQGALQGIGPRQARARARDLVARMGLADRLKDRVRQLSGGQARRVEIARALLHAPRLVLLDEPTAGLDIKARADILALTRRLVAEDGVGVLWTTHLVDEIRPDDQVVLLHKGRVLADDRAVAVIAAAGADSIGAAFSRLTSGAGEEDA</sequence>
<dbReference type="GO" id="GO:0016887">
    <property type="term" value="F:ATP hydrolysis activity"/>
    <property type="evidence" value="ECO:0007669"/>
    <property type="project" value="InterPro"/>
</dbReference>
<evidence type="ECO:0000259" key="6">
    <source>
        <dbReference type="PROSITE" id="PS50893"/>
    </source>
</evidence>
<dbReference type="InterPro" id="IPR017871">
    <property type="entry name" value="ABC_transporter-like_CS"/>
</dbReference>
<dbReference type="InterPro" id="IPR050763">
    <property type="entry name" value="ABC_transporter_ATP-binding"/>
</dbReference>
<dbReference type="InterPro" id="IPR003439">
    <property type="entry name" value="ABC_transporter-like_ATP-bd"/>
</dbReference>
<evidence type="ECO:0000256" key="2">
    <source>
        <dbReference type="ARBA" id="ARBA00022448"/>
    </source>
</evidence>
<keyword evidence="8" id="KW-1185">Reference proteome</keyword>
<dbReference type="GO" id="GO:0005524">
    <property type="term" value="F:ATP binding"/>
    <property type="evidence" value="ECO:0007669"/>
    <property type="project" value="UniProtKB-KW"/>
</dbReference>
<keyword evidence="3" id="KW-0536">Nodulation</keyword>
<evidence type="ECO:0000256" key="5">
    <source>
        <dbReference type="ARBA" id="ARBA00022840"/>
    </source>
</evidence>
<protein>
    <submittedName>
        <fullName evidence="7">ABC-2 type transport system ATP-binding protein</fullName>
    </submittedName>
</protein>
<evidence type="ECO:0000256" key="1">
    <source>
        <dbReference type="ARBA" id="ARBA00005417"/>
    </source>
</evidence>
<evidence type="ECO:0000256" key="4">
    <source>
        <dbReference type="ARBA" id="ARBA00022741"/>
    </source>
</evidence>
<evidence type="ECO:0000313" key="8">
    <source>
        <dbReference type="Proteomes" id="UP000253529"/>
    </source>
</evidence>
<comment type="similarity">
    <text evidence="1">Belongs to the ABC transporter superfamily.</text>
</comment>
<keyword evidence="4" id="KW-0547">Nucleotide-binding</keyword>
<proteinExistence type="inferred from homology"/>
<dbReference type="NCBIfam" id="TIGR03864">
    <property type="entry name" value="PQQ_ABC_ATP"/>
    <property type="match status" value="1"/>
</dbReference>
<dbReference type="InterPro" id="IPR022467">
    <property type="entry name" value="ABC_transprt_ATP-bd_su_PQQ"/>
</dbReference>
<dbReference type="InterPro" id="IPR003593">
    <property type="entry name" value="AAA+_ATPase"/>
</dbReference>
<dbReference type="PROSITE" id="PS00211">
    <property type="entry name" value="ABC_TRANSPORTER_1"/>
    <property type="match status" value="1"/>
</dbReference>
<comment type="caution">
    <text evidence="7">The sequence shown here is derived from an EMBL/GenBank/DDBJ whole genome shotgun (WGS) entry which is preliminary data.</text>
</comment>
<dbReference type="PANTHER" id="PTHR42711:SF5">
    <property type="entry name" value="ABC TRANSPORTER ATP-BINDING PROTEIN NATA"/>
    <property type="match status" value="1"/>
</dbReference>
<reference evidence="7 8" key="1">
    <citation type="submission" date="2018-06" db="EMBL/GenBank/DDBJ databases">
        <title>Genomic Encyclopedia of Type Strains, Phase IV (KMG-IV): sequencing the most valuable type-strain genomes for metagenomic binning, comparative biology and taxonomic classification.</title>
        <authorList>
            <person name="Goeker M."/>
        </authorList>
    </citation>
    <scope>NUCLEOTIDE SEQUENCE [LARGE SCALE GENOMIC DNA]</scope>
    <source>
        <strain evidence="7 8">DSM 24875</strain>
    </source>
</reference>
<dbReference type="SUPFAM" id="SSF52540">
    <property type="entry name" value="P-loop containing nucleoside triphosphate hydrolases"/>
    <property type="match status" value="1"/>
</dbReference>
<dbReference type="RefSeq" id="WP_245427727.1">
    <property type="nucleotide sequence ID" value="NZ_QNRK01000013.1"/>
</dbReference>
<dbReference type="PROSITE" id="PS50893">
    <property type="entry name" value="ABC_TRANSPORTER_2"/>
    <property type="match status" value="1"/>
</dbReference>
<name>A0A366FE28_9HYPH</name>
<keyword evidence="5 7" id="KW-0067">ATP-binding</keyword>
<keyword evidence="2" id="KW-0813">Transport</keyword>
<dbReference type="Pfam" id="PF00005">
    <property type="entry name" value="ABC_tran"/>
    <property type="match status" value="1"/>
</dbReference>